<evidence type="ECO:0000313" key="3">
    <source>
        <dbReference type="Proteomes" id="UP000298138"/>
    </source>
</evidence>
<organism evidence="2 3">
    <name type="scientific">Ascodesmis nigricans</name>
    <dbReference type="NCBI Taxonomy" id="341454"/>
    <lineage>
        <taxon>Eukaryota</taxon>
        <taxon>Fungi</taxon>
        <taxon>Dikarya</taxon>
        <taxon>Ascomycota</taxon>
        <taxon>Pezizomycotina</taxon>
        <taxon>Pezizomycetes</taxon>
        <taxon>Pezizales</taxon>
        <taxon>Ascodesmidaceae</taxon>
        <taxon>Ascodesmis</taxon>
    </lineage>
</organism>
<feature type="compositionally biased region" description="Basic and acidic residues" evidence="1">
    <location>
        <begin position="121"/>
        <end position="131"/>
    </location>
</feature>
<dbReference type="InParanoid" id="A0A4S2MIY5"/>
<dbReference type="Proteomes" id="UP000298138">
    <property type="component" value="Unassembled WGS sequence"/>
</dbReference>
<feature type="region of interest" description="Disordered" evidence="1">
    <location>
        <begin position="43"/>
        <end position="137"/>
    </location>
</feature>
<dbReference type="AlphaFoldDB" id="A0A4S2MIY5"/>
<evidence type="ECO:0000313" key="2">
    <source>
        <dbReference type="EMBL" id="TGZ76773.1"/>
    </source>
</evidence>
<name>A0A4S2MIY5_9PEZI</name>
<reference evidence="2 3" key="1">
    <citation type="submission" date="2019-04" db="EMBL/GenBank/DDBJ databases">
        <title>Comparative genomics and transcriptomics to analyze fruiting body development in filamentous ascomycetes.</title>
        <authorList>
            <consortium name="DOE Joint Genome Institute"/>
            <person name="Lutkenhaus R."/>
            <person name="Traeger S."/>
            <person name="Breuer J."/>
            <person name="Kuo A."/>
            <person name="Lipzen A."/>
            <person name="Pangilinan J."/>
            <person name="Dilworth D."/>
            <person name="Sandor L."/>
            <person name="Poggeler S."/>
            <person name="Barry K."/>
            <person name="Grigoriev I.V."/>
            <person name="Nowrousian M."/>
        </authorList>
    </citation>
    <scope>NUCLEOTIDE SEQUENCE [LARGE SCALE GENOMIC DNA]</scope>
    <source>
        <strain evidence="2 3">CBS 389.68</strain>
    </source>
</reference>
<accession>A0A4S2MIY5</accession>
<sequence>MAARGRQSLHSWLTGCEKFRVTSESFIKLRKLSNLNCAPPESPNAVAAPDLPHPPSPRIYIDDHVRRNPRPTAPRGRSREIPVEDAYIATTTEDDEKPGHDGVNGNNKRKEARAVDTAPRGGEHVSPDSRRGRSGRHVLAAGADCGYMGVV</sequence>
<dbReference type="EMBL" id="ML220166">
    <property type="protein sequence ID" value="TGZ76773.1"/>
    <property type="molecule type" value="Genomic_DNA"/>
</dbReference>
<gene>
    <name evidence="2" type="ORF">EX30DRAFT_375180</name>
</gene>
<evidence type="ECO:0000256" key="1">
    <source>
        <dbReference type="SAM" id="MobiDB-lite"/>
    </source>
</evidence>
<protein>
    <submittedName>
        <fullName evidence="2">Uncharacterized protein</fullName>
    </submittedName>
</protein>
<proteinExistence type="predicted"/>
<keyword evidence="3" id="KW-1185">Reference proteome</keyword>